<keyword evidence="4" id="KW-1003">Cell membrane</keyword>
<feature type="transmembrane region" description="Helical" evidence="8">
    <location>
        <begin position="212"/>
        <end position="233"/>
    </location>
</feature>
<evidence type="ECO:0000313" key="11">
    <source>
        <dbReference type="Proteomes" id="UP000317496"/>
    </source>
</evidence>
<sequence>MSASAATMAAPAMPAEGALPKGRMIGYFAMVLGMFMAILDIQIVSSSLTEIQAGLSASADEISWVQTSYLIAEVIMIPFSGYLSRLLSTRVLFTISAASFTLASIGCAMATNLETMIVLRALQGFLGGAMIPTVFATTYMIFPRNKMAGATVIIGLVATLAPTIGPTLGGYLTQLFSWHWLFLINIVPGIAVIALVWSFMDIDKPDYSLIKGFDYSGLIGLALFLGSLEYVLEEGTRKDWFADEAMRWFALASFIGALVFFWRSLTYRNPIVDLKAFRNRNFATGCLFSLTIGVGLYGLVYLLPLYLGRVQGLNSLQIGEIMFITGLAQFCSAPLAGFLARKSPDPRPVLAFGFALLAASTWMMSGLTGDWKFDELLIPQIMRGAALMFCIVPINVIALGTLPQSELKNASGLYNLTRNLGGAFGLAGINTIMTERTNFHWNRMVDFINPGRWEVQQYIDSIAGMFGDRSPADQTQLAIRMLTNKVQGQAYLMSFIDVFFLLSLLFAAAAVAVVLAQKPKQTPAPGDAH</sequence>
<evidence type="ECO:0000256" key="4">
    <source>
        <dbReference type="ARBA" id="ARBA00022475"/>
    </source>
</evidence>
<evidence type="ECO:0000313" key="10">
    <source>
        <dbReference type="EMBL" id="QDO98977.1"/>
    </source>
</evidence>
<evidence type="ECO:0000256" key="1">
    <source>
        <dbReference type="ARBA" id="ARBA00004651"/>
    </source>
</evidence>
<keyword evidence="11" id="KW-1185">Reference proteome</keyword>
<feature type="transmembrane region" description="Helical" evidence="8">
    <location>
        <begin position="64"/>
        <end position="84"/>
    </location>
</feature>
<dbReference type="GO" id="GO:0022857">
    <property type="term" value="F:transmembrane transporter activity"/>
    <property type="evidence" value="ECO:0007669"/>
    <property type="project" value="InterPro"/>
</dbReference>
<dbReference type="NCBIfam" id="TIGR00711">
    <property type="entry name" value="efflux_EmrB"/>
    <property type="match status" value="1"/>
</dbReference>
<protein>
    <submittedName>
        <fullName evidence="10">DHA2 family efflux MFS transporter permease subunit</fullName>
    </submittedName>
</protein>
<dbReference type="Gene3D" id="1.20.1250.20">
    <property type="entry name" value="MFS general substrate transporter like domains"/>
    <property type="match status" value="1"/>
</dbReference>
<dbReference type="PANTHER" id="PTHR42718">
    <property type="entry name" value="MAJOR FACILITATOR SUPERFAMILY MULTIDRUG TRANSPORTER MFSC"/>
    <property type="match status" value="1"/>
</dbReference>
<reference evidence="10 11" key="1">
    <citation type="submission" date="2019-07" db="EMBL/GenBank/DDBJ databases">
        <title>Genome sequencing for Ferrovibrio sp. K5.</title>
        <authorList>
            <person name="Park S.-J."/>
        </authorList>
    </citation>
    <scope>NUCLEOTIDE SEQUENCE [LARGE SCALE GENOMIC DNA]</scope>
    <source>
        <strain evidence="10 11">K5</strain>
    </source>
</reference>
<dbReference type="InterPro" id="IPR004638">
    <property type="entry name" value="EmrB-like"/>
</dbReference>
<dbReference type="InterPro" id="IPR036259">
    <property type="entry name" value="MFS_trans_sf"/>
</dbReference>
<feature type="transmembrane region" description="Helical" evidence="8">
    <location>
        <begin position="381"/>
        <end position="402"/>
    </location>
</feature>
<dbReference type="PROSITE" id="PS50850">
    <property type="entry name" value="MFS"/>
    <property type="match status" value="1"/>
</dbReference>
<keyword evidence="3" id="KW-0813">Transport</keyword>
<feature type="transmembrane region" description="Helical" evidence="8">
    <location>
        <begin position="349"/>
        <end position="369"/>
    </location>
</feature>
<feature type="transmembrane region" description="Helical" evidence="8">
    <location>
        <begin position="91"/>
        <end position="111"/>
    </location>
</feature>
<proteinExistence type="inferred from homology"/>
<feature type="transmembrane region" description="Helical" evidence="8">
    <location>
        <begin position="321"/>
        <end position="340"/>
    </location>
</feature>
<dbReference type="GO" id="GO:0005886">
    <property type="term" value="C:plasma membrane"/>
    <property type="evidence" value="ECO:0007669"/>
    <property type="project" value="UniProtKB-SubCell"/>
</dbReference>
<evidence type="ECO:0000256" key="3">
    <source>
        <dbReference type="ARBA" id="ARBA00022448"/>
    </source>
</evidence>
<keyword evidence="6 8" id="KW-1133">Transmembrane helix</keyword>
<dbReference type="SUPFAM" id="SSF103473">
    <property type="entry name" value="MFS general substrate transporter"/>
    <property type="match status" value="1"/>
</dbReference>
<feature type="domain" description="Major facilitator superfamily (MFS) profile" evidence="9">
    <location>
        <begin position="26"/>
        <end position="521"/>
    </location>
</feature>
<evidence type="ECO:0000256" key="2">
    <source>
        <dbReference type="ARBA" id="ARBA00008537"/>
    </source>
</evidence>
<feature type="transmembrane region" description="Helical" evidence="8">
    <location>
        <begin position="117"/>
        <end position="142"/>
    </location>
</feature>
<keyword evidence="7 8" id="KW-0472">Membrane</keyword>
<dbReference type="AlphaFoldDB" id="A0A516H5F2"/>
<name>A0A516H5F2_9PROT</name>
<gene>
    <name evidence="10" type="ORF">FNB15_17620</name>
</gene>
<evidence type="ECO:0000256" key="8">
    <source>
        <dbReference type="SAM" id="Phobius"/>
    </source>
</evidence>
<comment type="subcellular location">
    <subcellularLocation>
        <location evidence="1">Cell membrane</location>
        <topology evidence="1">Multi-pass membrane protein</topology>
    </subcellularLocation>
</comment>
<keyword evidence="5 8" id="KW-0812">Transmembrane</keyword>
<dbReference type="InterPro" id="IPR020846">
    <property type="entry name" value="MFS_dom"/>
</dbReference>
<dbReference type="Pfam" id="PF07690">
    <property type="entry name" value="MFS_1"/>
    <property type="match status" value="1"/>
</dbReference>
<evidence type="ECO:0000256" key="5">
    <source>
        <dbReference type="ARBA" id="ARBA00022692"/>
    </source>
</evidence>
<feature type="transmembrane region" description="Helical" evidence="8">
    <location>
        <begin position="25"/>
        <end position="44"/>
    </location>
</feature>
<dbReference type="CDD" id="cd17503">
    <property type="entry name" value="MFS_LmrB_MDR_like"/>
    <property type="match status" value="1"/>
</dbReference>
<evidence type="ECO:0000256" key="7">
    <source>
        <dbReference type="ARBA" id="ARBA00023136"/>
    </source>
</evidence>
<comment type="similarity">
    <text evidence="2">Belongs to the major facilitator superfamily. EmrB family.</text>
</comment>
<feature type="transmembrane region" description="Helical" evidence="8">
    <location>
        <begin position="490"/>
        <end position="516"/>
    </location>
</feature>
<dbReference type="EMBL" id="CP041636">
    <property type="protein sequence ID" value="QDO98977.1"/>
    <property type="molecule type" value="Genomic_DNA"/>
</dbReference>
<feature type="transmembrane region" description="Helical" evidence="8">
    <location>
        <begin position="149"/>
        <end position="172"/>
    </location>
</feature>
<organism evidence="10 11">
    <name type="scientific">Ferrovibrio terrae</name>
    <dbReference type="NCBI Taxonomy" id="2594003"/>
    <lineage>
        <taxon>Bacteria</taxon>
        <taxon>Pseudomonadati</taxon>
        <taxon>Pseudomonadota</taxon>
        <taxon>Alphaproteobacteria</taxon>
        <taxon>Rhodospirillales</taxon>
        <taxon>Rhodospirillaceae</taxon>
        <taxon>Ferrovibrio</taxon>
    </lineage>
</organism>
<evidence type="ECO:0000259" key="9">
    <source>
        <dbReference type="PROSITE" id="PS50850"/>
    </source>
</evidence>
<dbReference type="OrthoDB" id="9771737at2"/>
<dbReference type="Gene3D" id="1.20.1720.10">
    <property type="entry name" value="Multidrug resistance protein D"/>
    <property type="match status" value="1"/>
</dbReference>
<feature type="transmembrane region" description="Helical" evidence="8">
    <location>
        <begin position="178"/>
        <end position="200"/>
    </location>
</feature>
<feature type="transmembrane region" description="Helical" evidence="8">
    <location>
        <begin position="245"/>
        <end position="262"/>
    </location>
</feature>
<accession>A0A516H5F2</accession>
<dbReference type="InterPro" id="IPR011701">
    <property type="entry name" value="MFS"/>
</dbReference>
<dbReference type="KEGG" id="fer:FNB15_17620"/>
<dbReference type="PANTHER" id="PTHR42718:SF9">
    <property type="entry name" value="MAJOR FACILITATOR SUPERFAMILY MULTIDRUG TRANSPORTER MFSC"/>
    <property type="match status" value="1"/>
</dbReference>
<dbReference type="Proteomes" id="UP000317496">
    <property type="component" value="Chromosome"/>
</dbReference>
<feature type="transmembrane region" description="Helical" evidence="8">
    <location>
        <begin position="282"/>
        <end position="301"/>
    </location>
</feature>
<evidence type="ECO:0000256" key="6">
    <source>
        <dbReference type="ARBA" id="ARBA00022989"/>
    </source>
</evidence>